<organism evidence="2 3">
    <name type="scientific">Rotaria sordida</name>
    <dbReference type="NCBI Taxonomy" id="392033"/>
    <lineage>
        <taxon>Eukaryota</taxon>
        <taxon>Metazoa</taxon>
        <taxon>Spiralia</taxon>
        <taxon>Gnathifera</taxon>
        <taxon>Rotifera</taxon>
        <taxon>Eurotatoria</taxon>
        <taxon>Bdelloidea</taxon>
        <taxon>Philodinida</taxon>
        <taxon>Philodinidae</taxon>
        <taxon>Rotaria</taxon>
    </lineage>
</organism>
<dbReference type="AlphaFoldDB" id="A0A814RQN6"/>
<protein>
    <submittedName>
        <fullName evidence="2">Uncharacterized protein</fullName>
    </submittedName>
</protein>
<evidence type="ECO:0000313" key="2">
    <source>
        <dbReference type="EMBL" id="CAF1137527.1"/>
    </source>
</evidence>
<evidence type="ECO:0000256" key="1">
    <source>
        <dbReference type="SAM" id="MobiDB-lite"/>
    </source>
</evidence>
<dbReference type="EMBL" id="CAJNOT010001061">
    <property type="protein sequence ID" value="CAF1137527.1"/>
    <property type="molecule type" value="Genomic_DNA"/>
</dbReference>
<proteinExistence type="predicted"/>
<feature type="region of interest" description="Disordered" evidence="1">
    <location>
        <begin position="1"/>
        <end position="27"/>
    </location>
</feature>
<dbReference type="Proteomes" id="UP000663864">
    <property type="component" value="Unassembled WGS sequence"/>
</dbReference>
<comment type="caution">
    <text evidence="2">The sequence shown here is derived from an EMBL/GenBank/DDBJ whole genome shotgun (WGS) entry which is preliminary data.</text>
</comment>
<accession>A0A814RQN6</accession>
<name>A0A814RQN6_9BILA</name>
<reference evidence="2" key="1">
    <citation type="submission" date="2021-02" db="EMBL/GenBank/DDBJ databases">
        <authorList>
            <person name="Nowell W R."/>
        </authorList>
    </citation>
    <scope>NUCLEOTIDE SEQUENCE</scope>
</reference>
<gene>
    <name evidence="2" type="ORF">ZHD862_LOCUS19465</name>
</gene>
<evidence type="ECO:0000313" key="3">
    <source>
        <dbReference type="Proteomes" id="UP000663864"/>
    </source>
</evidence>
<sequence>MKNFVMTQRYESSSESNDEMEIDHQDFQEKKKVRRKLHWMKDRSFSDDAQTQMAIKQEKQWSRYYCNKGHDGIKVHYRCNQVKFRGKQCDAAIYLHYPNDSDPSGIISYN</sequence>
<feature type="compositionally biased region" description="Polar residues" evidence="1">
    <location>
        <begin position="1"/>
        <end position="15"/>
    </location>
</feature>